<gene>
    <name evidence="1" type="ORF">PSU4_47060</name>
</gene>
<name>A0A511DLQ9_9PSEU</name>
<dbReference type="EMBL" id="BJVJ01000062">
    <property type="protein sequence ID" value="GEL25752.1"/>
    <property type="molecule type" value="Genomic_DNA"/>
</dbReference>
<dbReference type="AlphaFoldDB" id="A0A511DLQ9"/>
<accession>A0A511DLQ9</accession>
<evidence type="ECO:0000313" key="2">
    <source>
        <dbReference type="Proteomes" id="UP000321685"/>
    </source>
</evidence>
<comment type="caution">
    <text evidence="1">The sequence shown here is derived from an EMBL/GenBank/DDBJ whole genome shotgun (WGS) entry which is preliminary data.</text>
</comment>
<dbReference type="Proteomes" id="UP000321685">
    <property type="component" value="Unassembled WGS sequence"/>
</dbReference>
<sequence length="171" mass="18791">MGLTFADRLNVVFDAYRQPPNEVGERHPWTSGQVVRAMAHLEGRPAITVGHLHLLRKGERGNPSGSVVASLARAFEYLSRTEPEPGQASALLAYLLLDPDNGSADEKDTVAGIHAQLKDVIAAHEGRPRELAIRARLGDLQDEESLQAVEEFIGQLEAKEKTRRGILRRGK</sequence>
<evidence type="ECO:0000313" key="1">
    <source>
        <dbReference type="EMBL" id="GEL25752.1"/>
    </source>
</evidence>
<protein>
    <submittedName>
        <fullName evidence="1">Uncharacterized protein</fullName>
    </submittedName>
</protein>
<reference evidence="1 2" key="1">
    <citation type="submission" date="2019-07" db="EMBL/GenBank/DDBJ databases">
        <title>Whole genome shotgun sequence of Pseudonocardia sulfidoxydans NBRC 16205.</title>
        <authorList>
            <person name="Hosoyama A."/>
            <person name="Uohara A."/>
            <person name="Ohji S."/>
            <person name="Ichikawa N."/>
        </authorList>
    </citation>
    <scope>NUCLEOTIDE SEQUENCE [LARGE SCALE GENOMIC DNA]</scope>
    <source>
        <strain evidence="1 2">NBRC 16205</strain>
    </source>
</reference>
<dbReference type="GO" id="GO:0003677">
    <property type="term" value="F:DNA binding"/>
    <property type="evidence" value="ECO:0007669"/>
    <property type="project" value="InterPro"/>
</dbReference>
<dbReference type="Gene3D" id="1.10.260.40">
    <property type="entry name" value="lambda repressor-like DNA-binding domains"/>
    <property type="match status" value="1"/>
</dbReference>
<proteinExistence type="predicted"/>
<dbReference type="InterPro" id="IPR010982">
    <property type="entry name" value="Lambda_DNA-bd_dom_sf"/>
</dbReference>
<organism evidence="1 2">
    <name type="scientific">Pseudonocardia sulfidoxydans NBRC 16205</name>
    <dbReference type="NCBI Taxonomy" id="1223511"/>
    <lineage>
        <taxon>Bacteria</taxon>
        <taxon>Bacillati</taxon>
        <taxon>Actinomycetota</taxon>
        <taxon>Actinomycetes</taxon>
        <taxon>Pseudonocardiales</taxon>
        <taxon>Pseudonocardiaceae</taxon>
        <taxon>Pseudonocardia</taxon>
    </lineage>
</organism>
<keyword evidence="2" id="KW-1185">Reference proteome</keyword>
<dbReference type="RefSeq" id="WP_246115296.1">
    <property type="nucleotide sequence ID" value="NZ_BJVJ01000062.1"/>
</dbReference>